<keyword evidence="3" id="KW-1185">Reference proteome</keyword>
<organism evidence="2 3">
    <name type="scientific">Portunus trituberculatus</name>
    <name type="common">Swimming crab</name>
    <name type="synonym">Neptunus trituberculatus</name>
    <dbReference type="NCBI Taxonomy" id="210409"/>
    <lineage>
        <taxon>Eukaryota</taxon>
        <taxon>Metazoa</taxon>
        <taxon>Ecdysozoa</taxon>
        <taxon>Arthropoda</taxon>
        <taxon>Crustacea</taxon>
        <taxon>Multicrustacea</taxon>
        <taxon>Malacostraca</taxon>
        <taxon>Eumalacostraca</taxon>
        <taxon>Eucarida</taxon>
        <taxon>Decapoda</taxon>
        <taxon>Pleocyemata</taxon>
        <taxon>Brachyura</taxon>
        <taxon>Eubrachyura</taxon>
        <taxon>Portunoidea</taxon>
        <taxon>Portunidae</taxon>
        <taxon>Portuninae</taxon>
        <taxon>Portunus</taxon>
    </lineage>
</organism>
<proteinExistence type="predicted"/>
<dbReference type="AlphaFoldDB" id="A0A5B7DNE5"/>
<evidence type="ECO:0000256" key="1">
    <source>
        <dbReference type="SAM" id="MobiDB-lite"/>
    </source>
</evidence>
<protein>
    <submittedName>
        <fullName evidence="2">Uncharacterized protein</fullName>
    </submittedName>
</protein>
<dbReference type="EMBL" id="VSRR010001104">
    <property type="protein sequence ID" value="MPC22589.1"/>
    <property type="molecule type" value="Genomic_DNA"/>
</dbReference>
<comment type="caution">
    <text evidence="2">The sequence shown here is derived from an EMBL/GenBank/DDBJ whole genome shotgun (WGS) entry which is preliminary data.</text>
</comment>
<sequence>MTANFMKRVMSALLASIVVCSRGVAVQFALYILEGLHLCKHWALTPGGGGSRAAQSLSYTSPGGGPGRRVPVCGAWLPDERARSGKSQRVGKFAEGAS</sequence>
<gene>
    <name evidence="2" type="ORF">E2C01_015606</name>
</gene>
<dbReference type="Proteomes" id="UP000324222">
    <property type="component" value="Unassembled WGS sequence"/>
</dbReference>
<evidence type="ECO:0000313" key="3">
    <source>
        <dbReference type="Proteomes" id="UP000324222"/>
    </source>
</evidence>
<accession>A0A5B7DNE5</accession>
<name>A0A5B7DNE5_PORTR</name>
<reference evidence="2 3" key="1">
    <citation type="submission" date="2019-05" db="EMBL/GenBank/DDBJ databases">
        <title>Another draft genome of Portunus trituberculatus and its Hox gene families provides insights of decapod evolution.</title>
        <authorList>
            <person name="Jeong J.-H."/>
            <person name="Song I."/>
            <person name="Kim S."/>
            <person name="Choi T."/>
            <person name="Kim D."/>
            <person name="Ryu S."/>
            <person name="Kim W."/>
        </authorList>
    </citation>
    <scope>NUCLEOTIDE SEQUENCE [LARGE SCALE GENOMIC DNA]</scope>
    <source>
        <tissue evidence="2">Muscle</tissue>
    </source>
</reference>
<feature type="region of interest" description="Disordered" evidence="1">
    <location>
        <begin position="48"/>
        <end position="70"/>
    </location>
</feature>
<evidence type="ECO:0000313" key="2">
    <source>
        <dbReference type="EMBL" id="MPC22589.1"/>
    </source>
</evidence>